<dbReference type="EMBL" id="JAHRIN010067542">
    <property type="protein sequence ID" value="MEQ2214658.1"/>
    <property type="molecule type" value="Genomic_DNA"/>
</dbReference>
<evidence type="ECO:0000313" key="1">
    <source>
        <dbReference type="EMBL" id="MEQ2214658.1"/>
    </source>
</evidence>
<name>A0ABV0S4P1_9TELE</name>
<keyword evidence="2" id="KW-1185">Reference proteome</keyword>
<sequence length="163" mass="17941">MQWSDSQDLQSTGDLVLRDLTSYSSEISGKREPTGGACRKNRKPGKLAGVRERLRKQPLSRIPMLSVKFSVRCQHEFSDAYLLAITETWLSERDLDMTVVVDGFGAPRSIEALIAHEFQGLQPTRGLVPPLPAVGTRNNTKRRGEHALGSEIPAVTPSFPGLS</sequence>
<comment type="caution">
    <text evidence="1">The sequence shown here is derived from an EMBL/GenBank/DDBJ whole genome shotgun (WGS) entry which is preliminary data.</text>
</comment>
<proteinExistence type="predicted"/>
<organism evidence="1 2">
    <name type="scientific">Xenoophorus captivus</name>
    <dbReference type="NCBI Taxonomy" id="1517983"/>
    <lineage>
        <taxon>Eukaryota</taxon>
        <taxon>Metazoa</taxon>
        <taxon>Chordata</taxon>
        <taxon>Craniata</taxon>
        <taxon>Vertebrata</taxon>
        <taxon>Euteleostomi</taxon>
        <taxon>Actinopterygii</taxon>
        <taxon>Neopterygii</taxon>
        <taxon>Teleostei</taxon>
        <taxon>Neoteleostei</taxon>
        <taxon>Acanthomorphata</taxon>
        <taxon>Ovalentaria</taxon>
        <taxon>Atherinomorphae</taxon>
        <taxon>Cyprinodontiformes</taxon>
        <taxon>Goodeidae</taxon>
        <taxon>Xenoophorus</taxon>
    </lineage>
</organism>
<gene>
    <name evidence="1" type="ORF">XENOCAPTIV_015641</name>
</gene>
<dbReference type="Proteomes" id="UP001434883">
    <property type="component" value="Unassembled WGS sequence"/>
</dbReference>
<accession>A0ABV0S4P1</accession>
<reference evidence="1 2" key="1">
    <citation type="submission" date="2021-06" db="EMBL/GenBank/DDBJ databases">
        <authorList>
            <person name="Palmer J.M."/>
        </authorList>
    </citation>
    <scope>NUCLEOTIDE SEQUENCE [LARGE SCALE GENOMIC DNA]</scope>
    <source>
        <strain evidence="1 2">XC_2019</strain>
        <tissue evidence="1">Muscle</tissue>
    </source>
</reference>
<evidence type="ECO:0000313" key="2">
    <source>
        <dbReference type="Proteomes" id="UP001434883"/>
    </source>
</evidence>
<protein>
    <submittedName>
        <fullName evidence="1">Uncharacterized protein</fullName>
    </submittedName>
</protein>